<organism evidence="5 6">
    <name type="scientific">Stieleria neptunia</name>
    <dbReference type="NCBI Taxonomy" id="2527979"/>
    <lineage>
        <taxon>Bacteria</taxon>
        <taxon>Pseudomonadati</taxon>
        <taxon>Planctomycetota</taxon>
        <taxon>Planctomycetia</taxon>
        <taxon>Pirellulales</taxon>
        <taxon>Pirellulaceae</taxon>
        <taxon>Stieleria</taxon>
    </lineage>
</organism>
<sequence length="542" mass="59757">MAFMADFSAKGDTMADIMTAETASCCVMGRKQLMEYPWITAPDFDASGTDESPTDWRPGVRVAVVRTSALPWGAMTVLVAVLLLGLIACGGALGAINDAAMTGLKVSVVVAGLLAGCYAALVLACHLLLADGETVIDWNEGTILHRRNRSQNTYPLDQLTEIRIAPQPDPNPEIAEVQLVVGGPLVPLLTTYRCDSTEQACRSVAVAARHLATTLNVPLVAPPNIPLDDVTKDDRAWSDEYVDTGNWTLMSMRAAERNGDSDAAARHRREAIDYFDIANRIDPSNPAPLLELGKLSDDGDANKQAVEMALAAAPDSPEALIELAKIQDRDGEFELAQQSYDRAVSIDRCVDTLQARALFFQFNERFHEAVNDFDDAMERAGDDDERAHLLGLRSDCYRDWFESSGNQRYLKRAIDDARENVALDPEQSNSLANLLIDAEEYTEAIAILDDWIMNEGEDTYVFGLLGRAFLQQGIDMDSAIFHLTRAIEIEEAAPPISDPGWQDIQRRSLSHLYSLRSEAHQKNKDSEASRRDIETSRKLDPR</sequence>
<dbReference type="InterPro" id="IPR011990">
    <property type="entry name" value="TPR-like_helical_dom_sf"/>
</dbReference>
<protein>
    <submittedName>
        <fullName evidence="5">Tetratricopeptide repeat protein</fullName>
    </submittedName>
</protein>
<accession>A0A518HKN4</accession>
<dbReference type="Pfam" id="PF13181">
    <property type="entry name" value="TPR_8"/>
    <property type="match status" value="1"/>
</dbReference>
<feature type="transmembrane region" description="Helical" evidence="4">
    <location>
        <begin position="108"/>
        <end position="129"/>
    </location>
</feature>
<evidence type="ECO:0000256" key="1">
    <source>
        <dbReference type="ARBA" id="ARBA00022737"/>
    </source>
</evidence>
<dbReference type="Proteomes" id="UP000319004">
    <property type="component" value="Chromosome"/>
</dbReference>
<keyword evidence="4" id="KW-1133">Transmembrane helix</keyword>
<evidence type="ECO:0000256" key="2">
    <source>
        <dbReference type="ARBA" id="ARBA00022803"/>
    </source>
</evidence>
<keyword evidence="6" id="KW-1185">Reference proteome</keyword>
<dbReference type="SUPFAM" id="SSF48452">
    <property type="entry name" value="TPR-like"/>
    <property type="match status" value="1"/>
</dbReference>
<dbReference type="InterPro" id="IPR050498">
    <property type="entry name" value="Ycf3"/>
</dbReference>
<dbReference type="InterPro" id="IPR019734">
    <property type="entry name" value="TPR_rpt"/>
</dbReference>
<reference evidence="5 6" key="1">
    <citation type="submission" date="2019-03" db="EMBL/GenBank/DDBJ databases">
        <title>Deep-cultivation of Planctomycetes and their phenomic and genomic characterization uncovers novel biology.</title>
        <authorList>
            <person name="Wiegand S."/>
            <person name="Jogler M."/>
            <person name="Boedeker C."/>
            <person name="Pinto D."/>
            <person name="Vollmers J."/>
            <person name="Rivas-Marin E."/>
            <person name="Kohn T."/>
            <person name="Peeters S.H."/>
            <person name="Heuer A."/>
            <person name="Rast P."/>
            <person name="Oberbeckmann S."/>
            <person name="Bunk B."/>
            <person name="Jeske O."/>
            <person name="Meyerdierks A."/>
            <person name="Storesund J.E."/>
            <person name="Kallscheuer N."/>
            <person name="Luecker S."/>
            <person name="Lage O.M."/>
            <person name="Pohl T."/>
            <person name="Merkel B.J."/>
            <person name="Hornburger P."/>
            <person name="Mueller R.-W."/>
            <person name="Bruemmer F."/>
            <person name="Labrenz M."/>
            <person name="Spormann A.M."/>
            <person name="Op den Camp H."/>
            <person name="Overmann J."/>
            <person name="Amann R."/>
            <person name="Jetten M.S.M."/>
            <person name="Mascher T."/>
            <person name="Medema M.H."/>
            <person name="Devos D.P."/>
            <person name="Kaster A.-K."/>
            <person name="Ovreas L."/>
            <person name="Rohde M."/>
            <person name="Galperin M.Y."/>
            <person name="Jogler C."/>
        </authorList>
    </citation>
    <scope>NUCLEOTIDE SEQUENCE [LARGE SCALE GENOMIC DNA]</scope>
    <source>
        <strain evidence="5 6">Enr13</strain>
    </source>
</reference>
<keyword evidence="4" id="KW-0812">Transmembrane</keyword>
<feature type="region of interest" description="Disordered" evidence="3">
    <location>
        <begin position="517"/>
        <end position="542"/>
    </location>
</feature>
<dbReference type="EMBL" id="CP037423">
    <property type="protein sequence ID" value="QDV41393.1"/>
    <property type="molecule type" value="Genomic_DNA"/>
</dbReference>
<evidence type="ECO:0000256" key="3">
    <source>
        <dbReference type="SAM" id="MobiDB-lite"/>
    </source>
</evidence>
<evidence type="ECO:0000256" key="4">
    <source>
        <dbReference type="SAM" id="Phobius"/>
    </source>
</evidence>
<dbReference type="PANTHER" id="PTHR44858">
    <property type="entry name" value="TETRATRICOPEPTIDE REPEAT PROTEIN 6"/>
    <property type="match status" value="1"/>
</dbReference>
<keyword evidence="1" id="KW-0677">Repeat</keyword>
<gene>
    <name evidence="5" type="ORF">Enr13x_12310</name>
</gene>
<evidence type="ECO:0000313" key="6">
    <source>
        <dbReference type="Proteomes" id="UP000319004"/>
    </source>
</evidence>
<dbReference type="AlphaFoldDB" id="A0A518HKN4"/>
<proteinExistence type="predicted"/>
<name>A0A518HKN4_9BACT</name>
<keyword evidence="2" id="KW-0802">TPR repeat</keyword>
<dbReference type="OrthoDB" id="9766710at2"/>
<dbReference type="Gene3D" id="1.25.40.10">
    <property type="entry name" value="Tetratricopeptide repeat domain"/>
    <property type="match status" value="2"/>
</dbReference>
<keyword evidence="4" id="KW-0472">Membrane</keyword>
<evidence type="ECO:0000313" key="5">
    <source>
        <dbReference type="EMBL" id="QDV41393.1"/>
    </source>
</evidence>
<feature type="transmembrane region" description="Helical" evidence="4">
    <location>
        <begin position="72"/>
        <end position="96"/>
    </location>
</feature>
<dbReference type="KEGG" id="snep:Enr13x_12310"/>
<dbReference type="PANTHER" id="PTHR44858:SF1">
    <property type="entry name" value="UDP-N-ACETYLGLUCOSAMINE--PEPTIDE N-ACETYLGLUCOSAMINYLTRANSFERASE SPINDLY-RELATED"/>
    <property type="match status" value="1"/>
</dbReference>